<dbReference type="GO" id="GO:0034389">
    <property type="term" value="P:lipid droplet organization"/>
    <property type="evidence" value="ECO:0007669"/>
    <property type="project" value="InterPro"/>
</dbReference>
<dbReference type="HAMAP" id="MF_03230">
    <property type="entry name" value="FITM2"/>
    <property type="match status" value="1"/>
</dbReference>
<keyword evidence="5 9" id="KW-1133">Transmembrane helix</keyword>
<evidence type="ECO:0000313" key="11">
    <source>
        <dbReference type="Proteomes" id="UP000494040"/>
    </source>
</evidence>
<dbReference type="GO" id="GO:0008654">
    <property type="term" value="P:phospholipid biosynthetic process"/>
    <property type="evidence" value="ECO:0007669"/>
    <property type="project" value="TreeGrafter"/>
</dbReference>
<dbReference type="GeneID" id="106665929"/>
<evidence type="ECO:0000256" key="1">
    <source>
        <dbReference type="ARBA" id="ARBA00004477"/>
    </source>
</evidence>
<evidence type="ECO:0000256" key="6">
    <source>
        <dbReference type="ARBA" id="ARBA00023098"/>
    </source>
</evidence>
<dbReference type="GO" id="GO:0005789">
    <property type="term" value="C:endoplasmic reticulum membrane"/>
    <property type="evidence" value="ECO:0007669"/>
    <property type="project" value="UniProtKB-SubCell"/>
</dbReference>
<protein>
    <recommendedName>
        <fullName evidence="12">Fat storage-inducing transmembrane protein</fullName>
    </recommendedName>
</protein>
<comment type="subcellular location">
    <subcellularLocation>
        <location evidence="1">Endoplasmic reticulum membrane</location>
        <topology evidence="1">Multi-pass membrane protein</topology>
    </subcellularLocation>
</comment>
<keyword evidence="6" id="KW-0443">Lipid metabolism</keyword>
<dbReference type="GO" id="GO:0019915">
    <property type="term" value="P:lipid storage"/>
    <property type="evidence" value="ECO:0007669"/>
    <property type="project" value="InterPro"/>
</dbReference>
<keyword evidence="4" id="KW-0256">Endoplasmic reticulum</keyword>
<sequence>MTKRKVPGSTPKMNFRPNSEKEGKGTRPTAQPSSVKNVMLLLVQHICRRVLFVDTFYRVVFYLGMIFVVSVVMDFAPAPRSVAVSKDNFFNTYFVKIGWGWTLLLSLPFVSITSFVYCCGKREKVLRHVSRLATATLIWYFSTTAFNYIERIYGRCNVKDASLQSKSTCLRKGFYWQSVDISGHCFILMYSTLVLIEECRVVIGWEKIADLLRDESHIREQQESNYSNPLRVLNPTDFQHLANSYEKLTPYVRSLFISITVLCVIWDVMLFLTVLFYHSMLEKLLAGLTAVSVWYLTYYLLYPKVALFVSPGVGEFKYSERSIPAPPSLKQKRSSLTKNPSTINTFGKKQEEKNTSNNI</sequence>
<feature type="compositionally biased region" description="Polar residues" evidence="8">
    <location>
        <begin position="336"/>
        <end position="347"/>
    </location>
</feature>
<evidence type="ECO:0000313" key="10">
    <source>
        <dbReference type="EnsemblMetazoa" id="XP_014248230.1"/>
    </source>
</evidence>
<feature type="transmembrane region" description="Helical" evidence="9">
    <location>
        <begin position="59"/>
        <end position="78"/>
    </location>
</feature>
<dbReference type="OrthoDB" id="5579088at2759"/>
<evidence type="ECO:0000256" key="4">
    <source>
        <dbReference type="ARBA" id="ARBA00022824"/>
    </source>
</evidence>
<dbReference type="CTD" id="38596"/>
<evidence type="ECO:0000256" key="5">
    <source>
        <dbReference type="ARBA" id="ARBA00022989"/>
    </source>
</evidence>
<dbReference type="GO" id="GO:0010945">
    <property type="term" value="F:coenzyme A diphosphatase activity"/>
    <property type="evidence" value="ECO:0007669"/>
    <property type="project" value="InterPro"/>
</dbReference>
<keyword evidence="3" id="KW-0378">Hydrolase</keyword>
<evidence type="ECO:0008006" key="12">
    <source>
        <dbReference type="Google" id="ProtNLM"/>
    </source>
</evidence>
<evidence type="ECO:0000256" key="3">
    <source>
        <dbReference type="ARBA" id="ARBA00022801"/>
    </source>
</evidence>
<reference evidence="10" key="1">
    <citation type="submission" date="2022-01" db="UniProtKB">
        <authorList>
            <consortium name="EnsemblMetazoa"/>
        </authorList>
    </citation>
    <scope>IDENTIFICATION</scope>
</reference>
<evidence type="ECO:0000256" key="9">
    <source>
        <dbReference type="SAM" id="Phobius"/>
    </source>
</evidence>
<feature type="transmembrane region" description="Helical" evidence="9">
    <location>
        <begin position="284"/>
        <end position="302"/>
    </location>
</feature>
<keyword evidence="2 9" id="KW-0812">Transmembrane</keyword>
<dbReference type="InterPro" id="IPR046401">
    <property type="entry name" value="FITM1/2"/>
</dbReference>
<dbReference type="AlphaFoldDB" id="A0A8I6RUD6"/>
<keyword evidence="11" id="KW-1185">Reference proteome</keyword>
<dbReference type="EnsemblMetazoa" id="XM_014392744.1">
    <property type="protein sequence ID" value="XP_014248230.1"/>
    <property type="gene ID" value="LOC106665929"/>
</dbReference>
<accession>A0A8I6RUD6</accession>
<dbReference type="Pfam" id="PF10261">
    <property type="entry name" value="FIT"/>
    <property type="match status" value="1"/>
</dbReference>
<dbReference type="RefSeq" id="XP_014248230.1">
    <property type="nucleotide sequence ID" value="XM_014392744.1"/>
</dbReference>
<feature type="transmembrane region" description="Helical" evidence="9">
    <location>
        <begin position="98"/>
        <end position="120"/>
    </location>
</feature>
<name>A0A8I6RUD6_CIMLE</name>
<feature type="region of interest" description="Disordered" evidence="8">
    <location>
        <begin position="1"/>
        <end position="31"/>
    </location>
</feature>
<keyword evidence="7 9" id="KW-0472">Membrane</keyword>
<evidence type="ECO:0000256" key="2">
    <source>
        <dbReference type="ARBA" id="ARBA00022692"/>
    </source>
</evidence>
<organism evidence="10 11">
    <name type="scientific">Cimex lectularius</name>
    <name type="common">Bed bug</name>
    <name type="synonym">Acanthia lectularia</name>
    <dbReference type="NCBI Taxonomy" id="79782"/>
    <lineage>
        <taxon>Eukaryota</taxon>
        <taxon>Metazoa</taxon>
        <taxon>Ecdysozoa</taxon>
        <taxon>Arthropoda</taxon>
        <taxon>Hexapoda</taxon>
        <taxon>Insecta</taxon>
        <taxon>Pterygota</taxon>
        <taxon>Neoptera</taxon>
        <taxon>Paraneoptera</taxon>
        <taxon>Hemiptera</taxon>
        <taxon>Heteroptera</taxon>
        <taxon>Panheteroptera</taxon>
        <taxon>Cimicomorpha</taxon>
        <taxon>Cimicidae</taxon>
        <taxon>Cimex</taxon>
    </lineage>
</organism>
<evidence type="ECO:0000256" key="7">
    <source>
        <dbReference type="ARBA" id="ARBA00023136"/>
    </source>
</evidence>
<feature type="transmembrane region" description="Helical" evidence="9">
    <location>
        <begin position="132"/>
        <end position="149"/>
    </location>
</feature>
<dbReference type="Proteomes" id="UP000494040">
    <property type="component" value="Unassembled WGS sequence"/>
</dbReference>
<evidence type="ECO:0000256" key="8">
    <source>
        <dbReference type="SAM" id="MobiDB-lite"/>
    </source>
</evidence>
<dbReference type="KEGG" id="clec:106665929"/>
<proteinExistence type="inferred from homology"/>
<feature type="compositionally biased region" description="Basic and acidic residues" evidence="8">
    <location>
        <begin position="348"/>
        <end position="359"/>
    </location>
</feature>
<dbReference type="InterPro" id="IPR019388">
    <property type="entry name" value="FIT"/>
</dbReference>
<feature type="transmembrane region" description="Helical" evidence="9">
    <location>
        <begin position="255"/>
        <end position="277"/>
    </location>
</feature>
<feature type="region of interest" description="Disordered" evidence="8">
    <location>
        <begin position="321"/>
        <end position="359"/>
    </location>
</feature>
<dbReference type="PANTHER" id="PTHR23129">
    <property type="entry name" value="ACYL-COENZYME A DIPHOSPHATASE FITM2"/>
    <property type="match status" value="1"/>
</dbReference>
<dbReference type="OMA" id="TYRFWYL"/>
<dbReference type="PANTHER" id="PTHR23129:SF0">
    <property type="entry name" value="ACYL-COENZYME A DIPHOSPHATASE FITM2"/>
    <property type="match status" value="1"/>
</dbReference>